<evidence type="ECO:0000259" key="3">
    <source>
        <dbReference type="Pfam" id="PF00144"/>
    </source>
</evidence>
<keyword evidence="2" id="KW-0732">Signal</keyword>
<gene>
    <name evidence="4" type="ORF">SAMN05421639_104389</name>
</gene>
<dbReference type="PROSITE" id="PS50005">
    <property type="entry name" value="TPR"/>
    <property type="match status" value="1"/>
</dbReference>
<dbReference type="AlphaFoldDB" id="A0A1N7IQC8"/>
<evidence type="ECO:0000313" key="5">
    <source>
        <dbReference type="Proteomes" id="UP000186373"/>
    </source>
</evidence>
<dbReference type="Proteomes" id="UP000186373">
    <property type="component" value="Unassembled WGS sequence"/>
</dbReference>
<dbReference type="InterPro" id="IPR001466">
    <property type="entry name" value="Beta-lactam-related"/>
</dbReference>
<dbReference type="Pfam" id="PF00144">
    <property type="entry name" value="Beta-lactamase"/>
    <property type="match status" value="1"/>
</dbReference>
<feature type="domain" description="Beta-lactamase-related" evidence="3">
    <location>
        <begin position="25"/>
        <end position="350"/>
    </location>
</feature>
<feature type="signal peptide" evidence="2">
    <location>
        <begin position="1"/>
        <end position="20"/>
    </location>
</feature>
<dbReference type="PANTHER" id="PTHR43283:SF18">
    <property type="match status" value="1"/>
</dbReference>
<dbReference type="InterPro" id="IPR050789">
    <property type="entry name" value="Diverse_Enzym_Activities"/>
</dbReference>
<dbReference type="SUPFAM" id="SSF56601">
    <property type="entry name" value="beta-lactamase/transpeptidase-like"/>
    <property type="match status" value="1"/>
</dbReference>
<keyword evidence="1" id="KW-0802">TPR repeat</keyword>
<organism evidence="4 5">
    <name type="scientific">Chryseobacterium shigense</name>
    <dbReference type="NCBI Taxonomy" id="297244"/>
    <lineage>
        <taxon>Bacteria</taxon>
        <taxon>Pseudomonadati</taxon>
        <taxon>Bacteroidota</taxon>
        <taxon>Flavobacteriia</taxon>
        <taxon>Flavobacteriales</taxon>
        <taxon>Weeksellaceae</taxon>
        <taxon>Chryseobacterium group</taxon>
        <taxon>Chryseobacterium</taxon>
    </lineage>
</organism>
<dbReference type="InterPro" id="IPR011990">
    <property type="entry name" value="TPR-like_helical_dom_sf"/>
</dbReference>
<dbReference type="OrthoDB" id="9793489at2"/>
<feature type="repeat" description="TPR" evidence="1">
    <location>
        <begin position="435"/>
        <end position="468"/>
    </location>
</feature>
<dbReference type="PROSITE" id="PS50293">
    <property type="entry name" value="TPR_REGION"/>
    <property type="match status" value="1"/>
</dbReference>
<dbReference type="InterPro" id="IPR019734">
    <property type="entry name" value="TPR_rpt"/>
</dbReference>
<dbReference type="InterPro" id="IPR012338">
    <property type="entry name" value="Beta-lactam/transpept-like"/>
</dbReference>
<keyword evidence="5" id="KW-1185">Reference proteome</keyword>
<proteinExistence type="predicted"/>
<dbReference type="Gene3D" id="3.40.710.10">
    <property type="entry name" value="DD-peptidase/beta-lactamase superfamily"/>
    <property type="match status" value="1"/>
</dbReference>
<dbReference type="RefSeq" id="WP_076508469.1">
    <property type="nucleotide sequence ID" value="NZ_FTNY01000004.1"/>
</dbReference>
<dbReference type="EMBL" id="FTNY01000004">
    <property type="protein sequence ID" value="SIS39272.1"/>
    <property type="molecule type" value="Genomic_DNA"/>
</dbReference>
<dbReference type="PANTHER" id="PTHR43283">
    <property type="entry name" value="BETA-LACTAMASE-RELATED"/>
    <property type="match status" value="1"/>
</dbReference>
<sequence>MKMYSLLVSLLFFSSSFAQHVNTDVDEIIHREMKLRRIPGVQIAVVQNGKIVLNKSYGLANVQDSIPVTGKTIFPLNSNTKIFTGVAVMQLVEQGKIKLDAPIHTYLSDLPVEWQKVTVDQLLTHISGLPDILQLFDPVTGNIGPLRTEEAIWGKLKTIPLDFKTGEQFRYNQTNYYLLGKIIEKLTNQPFADFFEKKQFEPIHLKHTLFGDSRDVIPQYAPSYSYRSFFDGKKMGEEKLVNNYYEFPDFSRTAGGLNSTAEDVGNWIIALQKGQLFEKPATLNLMWSPGHFNNGAPTGWVRGWGIAKLRKHHKAVGMSGGNRSALMVYPDDGLSVIVLTNLGGSTPEDFIEEIAGCYIPDIIKADALTYLRKNLQKIGFEKAIDFVKKEKKQNPDFNPQELELNNWAYRMLSAHQPKEALEIFKLNVYLFPKSWNVYDSYGEILLKEGDKNKSVEMYKKSLELNPENDNGKKILEQIQNNKN</sequence>
<accession>A0A1N7IQC8</accession>
<evidence type="ECO:0000313" key="4">
    <source>
        <dbReference type="EMBL" id="SIS39272.1"/>
    </source>
</evidence>
<dbReference type="Gene3D" id="1.25.40.10">
    <property type="entry name" value="Tetratricopeptide repeat domain"/>
    <property type="match status" value="1"/>
</dbReference>
<protein>
    <submittedName>
        <fullName evidence="4">CubicO group peptidase, beta-lactamase class C family</fullName>
    </submittedName>
</protein>
<feature type="chain" id="PRO_5012139452" evidence="2">
    <location>
        <begin position="21"/>
        <end position="483"/>
    </location>
</feature>
<evidence type="ECO:0000256" key="2">
    <source>
        <dbReference type="SAM" id="SignalP"/>
    </source>
</evidence>
<evidence type="ECO:0000256" key="1">
    <source>
        <dbReference type="PROSITE-ProRule" id="PRU00339"/>
    </source>
</evidence>
<reference evidence="5" key="1">
    <citation type="submission" date="2017-01" db="EMBL/GenBank/DDBJ databases">
        <authorList>
            <person name="Varghese N."/>
            <person name="Submissions S."/>
        </authorList>
    </citation>
    <scope>NUCLEOTIDE SEQUENCE [LARGE SCALE GENOMIC DNA]</scope>
    <source>
        <strain evidence="5">DSM 17126</strain>
    </source>
</reference>
<name>A0A1N7IQC8_9FLAO</name>
<dbReference type="SUPFAM" id="SSF48452">
    <property type="entry name" value="TPR-like"/>
    <property type="match status" value="1"/>
</dbReference>